<dbReference type="AlphaFoldDB" id="A0AA39ZAC8"/>
<name>A0AA39ZAC8_9PEZI</name>
<keyword evidence="1" id="KW-1133">Transmembrane helix</keyword>
<feature type="transmembrane region" description="Helical" evidence="1">
    <location>
        <begin position="63"/>
        <end position="80"/>
    </location>
</feature>
<evidence type="ECO:0000313" key="3">
    <source>
        <dbReference type="Proteomes" id="UP001174997"/>
    </source>
</evidence>
<dbReference type="EMBL" id="JAULSY010000086">
    <property type="protein sequence ID" value="KAK0666521.1"/>
    <property type="molecule type" value="Genomic_DNA"/>
</dbReference>
<reference evidence="2" key="1">
    <citation type="submission" date="2023-06" db="EMBL/GenBank/DDBJ databases">
        <title>Genome-scale phylogeny and comparative genomics of the fungal order Sordariales.</title>
        <authorList>
            <consortium name="Lawrence Berkeley National Laboratory"/>
            <person name="Hensen N."/>
            <person name="Bonometti L."/>
            <person name="Westerberg I."/>
            <person name="Brannstrom I.O."/>
            <person name="Guillou S."/>
            <person name="Cros-Aarteil S."/>
            <person name="Calhoun S."/>
            <person name="Haridas S."/>
            <person name="Kuo A."/>
            <person name="Mondo S."/>
            <person name="Pangilinan J."/>
            <person name="Riley R."/>
            <person name="Labutti K."/>
            <person name="Andreopoulos B."/>
            <person name="Lipzen A."/>
            <person name="Chen C."/>
            <person name="Yanf M."/>
            <person name="Daum C."/>
            <person name="Ng V."/>
            <person name="Clum A."/>
            <person name="Steindorff A."/>
            <person name="Ohm R."/>
            <person name="Martin F."/>
            <person name="Silar P."/>
            <person name="Natvig D."/>
            <person name="Lalanne C."/>
            <person name="Gautier V."/>
            <person name="Ament-Velasquez S.L."/>
            <person name="Kruys A."/>
            <person name="Hutchinson M.I."/>
            <person name="Powell A.J."/>
            <person name="Barry K."/>
            <person name="Miller A.N."/>
            <person name="Grigoriev I.V."/>
            <person name="Debuchy R."/>
            <person name="Gladieux P."/>
            <person name="Thoren M.H."/>
            <person name="Johannesson H."/>
        </authorList>
    </citation>
    <scope>NUCLEOTIDE SEQUENCE</scope>
    <source>
        <strain evidence="2">CBS 307.81</strain>
    </source>
</reference>
<evidence type="ECO:0000256" key="1">
    <source>
        <dbReference type="SAM" id="Phobius"/>
    </source>
</evidence>
<comment type="caution">
    <text evidence="2">The sequence shown here is derived from an EMBL/GenBank/DDBJ whole genome shotgun (WGS) entry which is preliminary data.</text>
</comment>
<accession>A0AA39ZAC8</accession>
<proteinExistence type="predicted"/>
<keyword evidence="1" id="KW-0472">Membrane</keyword>
<keyword evidence="1" id="KW-0812">Transmembrane</keyword>
<evidence type="ECO:0000313" key="2">
    <source>
        <dbReference type="EMBL" id="KAK0666521.1"/>
    </source>
</evidence>
<gene>
    <name evidence="2" type="ORF">QBC41DRAFT_397919</name>
</gene>
<keyword evidence="3" id="KW-1185">Reference proteome</keyword>
<protein>
    <submittedName>
        <fullName evidence="2">Uncharacterized protein</fullName>
    </submittedName>
</protein>
<sequence length="130" mass="14307">MNRVILRTFQPTCSIRASTARMPPLLPPIKTGYFPSTKRTITFVTRKPGATFVPKFRPGDSKLTTLIGAIFVLGGIYVFQSGRVFPNGDVAEKYLAKDVGNQRQGTVNKDYKAYDAWVTEGKKSSSVGKS</sequence>
<organism evidence="2 3">
    <name type="scientific">Cercophora samala</name>
    <dbReference type="NCBI Taxonomy" id="330535"/>
    <lineage>
        <taxon>Eukaryota</taxon>
        <taxon>Fungi</taxon>
        <taxon>Dikarya</taxon>
        <taxon>Ascomycota</taxon>
        <taxon>Pezizomycotina</taxon>
        <taxon>Sordariomycetes</taxon>
        <taxon>Sordariomycetidae</taxon>
        <taxon>Sordariales</taxon>
        <taxon>Lasiosphaeriaceae</taxon>
        <taxon>Cercophora</taxon>
    </lineage>
</organism>
<dbReference type="Proteomes" id="UP001174997">
    <property type="component" value="Unassembled WGS sequence"/>
</dbReference>